<protein>
    <submittedName>
        <fullName evidence="1">Uncharacterized protein</fullName>
    </submittedName>
</protein>
<reference evidence="1" key="1">
    <citation type="submission" date="2020-05" db="EMBL/GenBank/DDBJ databases">
        <title>Phylogenomic resolution of chytrid fungi.</title>
        <authorList>
            <person name="Stajich J.E."/>
            <person name="Amses K."/>
            <person name="Simmons R."/>
            <person name="Seto K."/>
            <person name="Myers J."/>
            <person name="Bonds A."/>
            <person name="Quandt C.A."/>
            <person name="Barry K."/>
            <person name="Liu P."/>
            <person name="Grigoriev I."/>
            <person name="Longcore J.E."/>
            <person name="James T.Y."/>
        </authorList>
    </citation>
    <scope>NUCLEOTIDE SEQUENCE</scope>
    <source>
        <strain evidence="1">JEL0318</strain>
    </source>
</reference>
<dbReference type="AlphaFoldDB" id="A0AAD5S9S1"/>
<accession>A0AAD5S9S1</accession>
<comment type="caution">
    <text evidence="1">The sequence shown here is derived from an EMBL/GenBank/DDBJ whole genome shotgun (WGS) entry which is preliminary data.</text>
</comment>
<gene>
    <name evidence="1" type="ORF">HK097_010863</name>
</gene>
<name>A0AAD5S9S1_9FUNG</name>
<keyword evidence="2" id="KW-1185">Reference proteome</keyword>
<dbReference type="Proteomes" id="UP001212841">
    <property type="component" value="Unassembled WGS sequence"/>
</dbReference>
<sequence length="121" mass="13903">MTIYNGKSLFELIGFEKRTRFMGFSFAKETLEVGLKNAAELVKYVFMYAAVKHELVNEVDDGLHPALMKRVGQSDVYEVHTTKIMHVLLSTFVDFLPLIYDVVYNGPAEFKELDEIKAFFP</sequence>
<evidence type="ECO:0000313" key="1">
    <source>
        <dbReference type="EMBL" id="KAJ3048117.1"/>
    </source>
</evidence>
<dbReference type="EMBL" id="JADGJD010000845">
    <property type="protein sequence ID" value="KAJ3048117.1"/>
    <property type="molecule type" value="Genomic_DNA"/>
</dbReference>
<evidence type="ECO:0000313" key="2">
    <source>
        <dbReference type="Proteomes" id="UP001212841"/>
    </source>
</evidence>
<organism evidence="1 2">
    <name type="scientific">Rhizophlyctis rosea</name>
    <dbReference type="NCBI Taxonomy" id="64517"/>
    <lineage>
        <taxon>Eukaryota</taxon>
        <taxon>Fungi</taxon>
        <taxon>Fungi incertae sedis</taxon>
        <taxon>Chytridiomycota</taxon>
        <taxon>Chytridiomycota incertae sedis</taxon>
        <taxon>Chytridiomycetes</taxon>
        <taxon>Rhizophlyctidales</taxon>
        <taxon>Rhizophlyctidaceae</taxon>
        <taxon>Rhizophlyctis</taxon>
    </lineage>
</organism>
<proteinExistence type="predicted"/>